<evidence type="ECO:0000256" key="8">
    <source>
        <dbReference type="ARBA" id="ARBA00022833"/>
    </source>
</evidence>
<dbReference type="InterPro" id="IPR044066">
    <property type="entry name" value="TRIAD_supradom"/>
</dbReference>
<evidence type="ECO:0000313" key="14">
    <source>
        <dbReference type="EMBL" id="CAL5137921.1"/>
    </source>
</evidence>
<dbReference type="AlphaFoldDB" id="A0AAV2TPM1"/>
<evidence type="ECO:0000256" key="4">
    <source>
        <dbReference type="ARBA" id="ARBA00022723"/>
    </source>
</evidence>
<dbReference type="Proteomes" id="UP001497525">
    <property type="component" value="Unassembled WGS sequence"/>
</dbReference>
<feature type="compositionally biased region" description="Polar residues" evidence="10">
    <location>
        <begin position="1"/>
        <end position="12"/>
    </location>
</feature>
<dbReference type="SUPFAM" id="SSF57850">
    <property type="entry name" value="RING/U-box"/>
    <property type="match status" value="3"/>
</dbReference>
<dbReference type="GO" id="GO:0061630">
    <property type="term" value="F:ubiquitin protein ligase activity"/>
    <property type="evidence" value="ECO:0007669"/>
    <property type="project" value="UniProtKB-EC"/>
</dbReference>
<keyword evidence="4" id="KW-0479">Metal-binding</keyword>
<sequence>MGNVENKAQVTGSASRRRRRNSLRRLAHRAFPGRHVRAEAVGSHDVLTPVTDHNGECPVCCEARDILLRFSPCSHMACTPCWLTFICTEIGSFSMARLTCIACRQPLDPTIVVRMLSSATKDPESFGIPKLRGDEMQMTDAHILRMLSRYEEFLLRRALANESDARWCPYGCGYGLIARGFKSCPRIFCLRPGCPCGAFCYNCQRPWSANGSQPPDSTSTVPPQHVCAGMADERKDLMGNMAAFFGYGRTHIPRPSTSQSPYISPADSVTVSERAHEDIEDDLAESRPFVPPGESKDADEMITPVERNRLSSLESENDQKPETASKRLSADTEIKPCPNCHALIQKVNDGSCNVMSCSLCGYTFCWLCMRENTVGHFVSLSGCTIWGKKRWTPRRRILILIGLLLGTPILLPLLLGLAIPAGAVSLTVLFCYGTTALLHNANKHLRRLTTLFVCLLSLLVTPVLAASVAVISVPILLGYVYVYLPINVLIAICSHSDKSIPAEFPNLATLMSEMEV</sequence>
<evidence type="ECO:0000256" key="1">
    <source>
        <dbReference type="ARBA" id="ARBA00001798"/>
    </source>
</evidence>
<dbReference type="PROSITE" id="PS50089">
    <property type="entry name" value="ZF_RING_2"/>
    <property type="match status" value="1"/>
</dbReference>
<evidence type="ECO:0000256" key="7">
    <source>
        <dbReference type="ARBA" id="ARBA00022786"/>
    </source>
</evidence>
<dbReference type="CDD" id="cd20338">
    <property type="entry name" value="BRcat_RBR_RNF19"/>
    <property type="match status" value="1"/>
</dbReference>
<name>A0AAV2TPM1_CALDB</name>
<comment type="catalytic activity">
    <reaction evidence="1">
        <text>[E2 ubiquitin-conjugating enzyme]-S-ubiquitinyl-L-cysteine + [acceptor protein]-L-lysine = [E2 ubiquitin-conjugating enzyme]-L-cysteine + [acceptor protein]-N(6)-ubiquitinyl-L-lysine.</text>
        <dbReference type="EC" id="2.3.2.31"/>
    </reaction>
</comment>
<dbReference type="EMBL" id="CAXLJL010000456">
    <property type="protein sequence ID" value="CAL5137921.1"/>
    <property type="molecule type" value="Genomic_DNA"/>
</dbReference>
<dbReference type="Pfam" id="PF01485">
    <property type="entry name" value="IBR"/>
    <property type="match status" value="2"/>
</dbReference>
<dbReference type="EC" id="2.3.2.31" evidence="2"/>
<dbReference type="PANTHER" id="PTHR11685">
    <property type="entry name" value="RBR FAMILY RING FINGER AND IBR DOMAIN-CONTAINING"/>
    <property type="match status" value="1"/>
</dbReference>
<evidence type="ECO:0000256" key="9">
    <source>
        <dbReference type="PROSITE-ProRule" id="PRU00175"/>
    </source>
</evidence>
<evidence type="ECO:0000256" key="6">
    <source>
        <dbReference type="ARBA" id="ARBA00022771"/>
    </source>
</evidence>
<protein>
    <recommendedName>
        <fullName evidence="2">RBR-type E3 ubiquitin transferase</fullName>
        <ecNumber evidence="2">2.3.2.31</ecNumber>
    </recommendedName>
</protein>
<evidence type="ECO:0000256" key="2">
    <source>
        <dbReference type="ARBA" id="ARBA00012251"/>
    </source>
</evidence>
<dbReference type="InterPro" id="IPR001841">
    <property type="entry name" value="Znf_RING"/>
</dbReference>
<evidence type="ECO:0000313" key="15">
    <source>
        <dbReference type="Proteomes" id="UP001497525"/>
    </source>
</evidence>
<feature type="domain" description="RING-type" evidence="12">
    <location>
        <begin position="57"/>
        <end position="104"/>
    </location>
</feature>
<dbReference type="GO" id="GO:0016567">
    <property type="term" value="P:protein ubiquitination"/>
    <property type="evidence" value="ECO:0007669"/>
    <property type="project" value="InterPro"/>
</dbReference>
<dbReference type="PROSITE" id="PS51873">
    <property type="entry name" value="TRIAD"/>
    <property type="match status" value="1"/>
</dbReference>
<feature type="region of interest" description="Disordered" evidence="10">
    <location>
        <begin position="1"/>
        <end position="20"/>
    </location>
</feature>
<keyword evidence="3" id="KW-0808">Transferase</keyword>
<feature type="transmembrane region" description="Helical" evidence="11">
    <location>
        <begin position="421"/>
        <end position="439"/>
    </location>
</feature>
<evidence type="ECO:0000259" key="13">
    <source>
        <dbReference type="PROSITE" id="PS51873"/>
    </source>
</evidence>
<evidence type="ECO:0000256" key="5">
    <source>
        <dbReference type="ARBA" id="ARBA00022737"/>
    </source>
</evidence>
<proteinExistence type="predicted"/>
<feature type="compositionally biased region" description="Polar residues" evidence="10">
    <location>
        <begin position="256"/>
        <end position="271"/>
    </location>
</feature>
<keyword evidence="11" id="KW-1133">Transmembrane helix</keyword>
<dbReference type="SMART" id="SM00647">
    <property type="entry name" value="IBR"/>
    <property type="match status" value="2"/>
</dbReference>
<feature type="transmembrane region" description="Helical" evidence="11">
    <location>
        <begin position="397"/>
        <end position="415"/>
    </location>
</feature>
<dbReference type="InterPro" id="IPR031127">
    <property type="entry name" value="E3_UB_ligase_RBR"/>
</dbReference>
<reference evidence="14" key="1">
    <citation type="submission" date="2024-06" db="EMBL/GenBank/DDBJ databases">
        <authorList>
            <person name="Liu X."/>
            <person name="Lenzi L."/>
            <person name="Haldenby T S."/>
            <person name="Uol C."/>
        </authorList>
    </citation>
    <scope>NUCLEOTIDE SEQUENCE</scope>
</reference>
<gene>
    <name evidence="14" type="ORF">CDAUBV1_LOCUS12399</name>
</gene>
<comment type="caution">
    <text evidence="14">The sequence shown here is derived from an EMBL/GenBank/DDBJ whole genome shotgun (WGS) entry which is preliminary data.</text>
</comment>
<dbReference type="InterPro" id="IPR002867">
    <property type="entry name" value="IBR_dom"/>
</dbReference>
<keyword evidence="11" id="KW-0812">Transmembrane</keyword>
<evidence type="ECO:0000259" key="12">
    <source>
        <dbReference type="PROSITE" id="PS50089"/>
    </source>
</evidence>
<keyword evidence="11" id="KW-0472">Membrane</keyword>
<keyword evidence="7" id="KW-0833">Ubl conjugation pathway</keyword>
<accession>A0AAV2TPM1</accession>
<dbReference type="GO" id="GO:0008270">
    <property type="term" value="F:zinc ion binding"/>
    <property type="evidence" value="ECO:0007669"/>
    <property type="project" value="UniProtKB-KW"/>
</dbReference>
<feature type="domain" description="RING-type" evidence="13">
    <location>
        <begin position="53"/>
        <end position="387"/>
    </location>
</feature>
<keyword evidence="8" id="KW-0862">Zinc</keyword>
<dbReference type="Gene3D" id="1.20.120.1750">
    <property type="match status" value="1"/>
</dbReference>
<keyword evidence="5" id="KW-0677">Repeat</keyword>
<evidence type="ECO:0000256" key="11">
    <source>
        <dbReference type="SAM" id="Phobius"/>
    </source>
</evidence>
<organism evidence="14 15">
    <name type="scientific">Calicophoron daubneyi</name>
    <name type="common">Rumen fluke</name>
    <name type="synonym">Paramphistomum daubneyi</name>
    <dbReference type="NCBI Taxonomy" id="300641"/>
    <lineage>
        <taxon>Eukaryota</taxon>
        <taxon>Metazoa</taxon>
        <taxon>Spiralia</taxon>
        <taxon>Lophotrochozoa</taxon>
        <taxon>Platyhelminthes</taxon>
        <taxon>Trematoda</taxon>
        <taxon>Digenea</taxon>
        <taxon>Plagiorchiida</taxon>
        <taxon>Pronocephalata</taxon>
        <taxon>Paramphistomoidea</taxon>
        <taxon>Paramphistomidae</taxon>
        <taxon>Calicophoron</taxon>
    </lineage>
</organism>
<feature type="transmembrane region" description="Helical" evidence="11">
    <location>
        <begin position="451"/>
        <end position="484"/>
    </location>
</feature>
<evidence type="ECO:0000256" key="10">
    <source>
        <dbReference type="SAM" id="MobiDB-lite"/>
    </source>
</evidence>
<evidence type="ECO:0000256" key="3">
    <source>
        <dbReference type="ARBA" id="ARBA00022679"/>
    </source>
</evidence>
<keyword evidence="6 9" id="KW-0863">Zinc-finger</keyword>
<feature type="region of interest" description="Disordered" evidence="10">
    <location>
        <begin position="256"/>
        <end position="329"/>
    </location>
</feature>
<feature type="compositionally biased region" description="Basic and acidic residues" evidence="10">
    <location>
        <begin position="317"/>
        <end position="329"/>
    </location>
</feature>